<comment type="caution">
    <text evidence="1">The sequence shown here is derived from an EMBL/GenBank/DDBJ whole genome shotgun (WGS) entry which is preliminary data.</text>
</comment>
<proteinExistence type="predicted"/>
<protein>
    <submittedName>
        <fullName evidence="1">Uncharacterized protein</fullName>
    </submittedName>
</protein>
<evidence type="ECO:0000313" key="2">
    <source>
        <dbReference type="Proteomes" id="UP001056120"/>
    </source>
</evidence>
<gene>
    <name evidence="1" type="ORF">L1987_29565</name>
</gene>
<reference evidence="2" key="1">
    <citation type="journal article" date="2022" name="Mol. Ecol. Resour.">
        <title>The genomes of chicory, endive, great burdock and yacon provide insights into Asteraceae palaeo-polyploidization history and plant inulin production.</title>
        <authorList>
            <person name="Fan W."/>
            <person name="Wang S."/>
            <person name="Wang H."/>
            <person name="Wang A."/>
            <person name="Jiang F."/>
            <person name="Liu H."/>
            <person name="Zhao H."/>
            <person name="Xu D."/>
            <person name="Zhang Y."/>
        </authorList>
    </citation>
    <scope>NUCLEOTIDE SEQUENCE [LARGE SCALE GENOMIC DNA]</scope>
    <source>
        <strain evidence="2">cv. Yunnan</strain>
    </source>
</reference>
<organism evidence="1 2">
    <name type="scientific">Smallanthus sonchifolius</name>
    <dbReference type="NCBI Taxonomy" id="185202"/>
    <lineage>
        <taxon>Eukaryota</taxon>
        <taxon>Viridiplantae</taxon>
        <taxon>Streptophyta</taxon>
        <taxon>Embryophyta</taxon>
        <taxon>Tracheophyta</taxon>
        <taxon>Spermatophyta</taxon>
        <taxon>Magnoliopsida</taxon>
        <taxon>eudicotyledons</taxon>
        <taxon>Gunneridae</taxon>
        <taxon>Pentapetalae</taxon>
        <taxon>asterids</taxon>
        <taxon>campanulids</taxon>
        <taxon>Asterales</taxon>
        <taxon>Asteraceae</taxon>
        <taxon>Asteroideae</taxon>
        <taxon>Heliantheae alliance</taxon>
        <taxon>Millerieae</taxon>
        <taxon>Smallanthus</taxon>
    </lineage>
</organism>
<evidence type="ECO:0000313" key="1">
    <source>
        <dbReference type="EMBL" id="KAI3801460.1"/>
    </source>
</evidence>
<dbReference type="EMBL" id="CM042027">
    <property type="protein sequence ID" value="KAI3801460.1"/>
    <property type="molecule type" value="Genomic_DNA"/>
</dbReference>
<name>A0ACB9I1S8_9ASTR</name>
<reference evidence="1 2" key="2">
    <citation type="journal article" date="2022" name="Mol. Ecol. Resour.">
        <title>The genomes of chicory, endive, great burdock and yacon provide insights into Asteraceae paleo-polyploidization history and plant inulin production.</title>
        <authorList>
            <person name="Fan W."/>
            <person name="Wang S."/>
            <person name="Wang H."/>
            <person name="Wang A."/>
            <person name="Jiang F."/>
            <person name="Liu H."/>
            <person name="Zhao H."/>
            <person name="Xu D."/>
            <person name="Zhang Y."/>
        </authorList>
    </citation>
    <scope>NUCLEOTIDE SEQUENCE [LARGE SCALE GENOMIC DNA]</scope>
    <source>
        <strain evidence="2">cv. Yunnan</strain>
        <tissue evidence="1">Leaves</tissue>
    </source>
</reference>
<dbReference type="Proteomes" id="UP001056120">
    <property type="component" value="Linkage Group LG10"/>
</dbReference>
<keyword evidence="2" id="KW-1185">Reference proteome</keyword>
<sequence length="67" mass="7388">MVMVELIKASTSPIEAHFLDVLAQLLVLIKLLELIRILACLLSSDQEKGNLSIWAAATDRSNLLLID</sequence>
<accession>A0ACB9I1S8</accession>